<dbReference type="Proteomes" id="UP000053647">
    <property type="component" value="Unassembled WGS sequence"/>
</dbReference>
<dbReference type="InterPro" id="IPR043128">
    <property type="entry name" value="Rev_trsase/Diguanyl_cyclase"/>
</dbReference>
<dbReference type="InterPro" id="IPR051320">
    <property type="entry name" value="Viral_Replic_Matur_Polypro"/>
</dbReference>
<evidence type="ECO:0000313" key="1">
    <source>
        <dbReference type="EMBL" id="KIJ08099.1"/>
    </source>
</evidence>
<dbReference type="EMBL" id="KN819701">
    <property type="protein sequence ID" value="KIJ08099.1"/>
    <property type="molecule type" value="Genomic_DNA"/>
</dbReference>
<protein>
    <recommendedName>
        <fullName evidence="3">Reverse transcriptase domain-containing protein</fullName>
    </recommendedName>
</protein>
<feature type="non-terminal residue" evidence="1">
    <location>
        <position position="1"/>
    </location>
</feature>
<dbReference type="InterPro" id="IPR043502">
    <property type="entry name" value="DNA/RNA_pol_sf"/>
</dbReference>
<dbReference type="OrthoDB" id="2617744at2759"/>
<dbReference type="AlphaFoldDB" id="A0A0C9SNK8"/>
<keyword evidence="2" id="KW-1185">Reference proteome</keyword>
<evidence type="ECO:0000313" key="2">
    <source>
        <dbReference type="Proteomes" id="UP000053647"/>
    </source>
</evidence>
<accession>A0A0C9SNK8</accession>
<name>A0A0C9SNK8_PAXIN</name>
<gene>
    <name evidence="1" type="ORF">PAXINDRAFT_41334</name>
</gene>
<reference evidence="1 2" key="1">
    <citation type="submission" date="2014-06" db="EMBL/GenBank/DDBJ databases">
        <authorList>
            <consortium name="DOE Joint Genome Institute"/>
            <person name="Kuo A."/>
            <person name="Kohler A."/>
            <person name="Nagy L.G."/>
            <person name="Floudas D."/>
            <person name="Copeland A."/>
            <person name="Barry K.W."/>
            <person name="Cichocki N."/>
            <person name="Veneault-Fourrey C."/>
            <person name="LaButti K."/>
            <person name="Lindquist E.A."/>
            <person name="Lipzen A."/>
            <person name="Lundell T."/>
            <person name="Morin E."/>
            <person name="Murat C."/>
            <person name="Sun H."/>
            <person name="Tunlid A."/>
            <person name="Henrissat B."/>
            <person name="Grigoriev I.V."/>
            <person name="Hibbett D.S."/>
            <person name="Martin F."/>
            <person name="Nordberg H.P."/>
            <person name="Cantor M.N."/>
            <person name="Hua S.X."/>
        </authorList>
    </citation>
    <scope>NUCLEOTIDE SEQUENCE [LARGE SCALE GENOMIC DNA]</scope>
    <source>
        <strain evidence="1 2">ATCC 200175</strain>
    </source>
</reference>
<reference evidence="2" key="2">
    <citation type="submission" date="2015-01" db="EMBL/GenBank/DDBJ databases">
        <title>Evolutionary Origins and Diversification of the Mycorrhizal Mutualists.</title>
        <authorList>
            <consortium name="DOE Joint Genome Institute"/>
            <consortium name="Mycorrhizal Genomics Consortium"/>
            <person name="Kohler A."/>
            <person name="Kuo A."/>
            <person name="Nagy L.G."/>
            <person name="Floudas D."/>
            <person name="Copeland A."/>
            <person name="Barry K.W."/>
            <person name="Cichocki N."/>
            <person name="Veneault-Fourrey C."/>
            <person name="LaButti K."/>
            <person name="Lindquist E.A."/>
            <person name="Lipzen A."/>
            <person name="Lundell T."/>
            <person name="Morin E."/>
            <person name="Murat C."/>
            <person name="Riley R."/>
            <person name="Ohm R."/>
            <person name="Sun H."/>
            <person name="Tunlid A."/>
            <person name="Henrissat B."/>
            <person name="Grigoriev I.V."/>
            <person name="Hibbett D.S."/>
            <person name="Martin F."/>
        </authorList>
    </citation>
    <scope>NUCLEOTIDE SEQUENCE [LARGE SCALE GENOMIC DNA]</scope>
    <source>
        <strain evidence="2">ATCC 200175</strain>
    </source>
</reference>
<dbReference type="Gene3D" id="3.30.70.270">
    <property type="match status" value="1"/>
</dbReference>
<organism evidence="1 2">
    <name type="scientific">Paxillus involutus ATCC 200175</name>
    <dbReference type="NCBI Taxonomy" id="664439"/>
    <lineage>
        <taxon>Eukaryota</taxon>
        <taxon>Fungi</taxon>
        <taxon>Dikarya</taxon>
        <taxon>Basidiomycota</taxon>
        <taxon>Agaricomycotina</taxon>
        <taxon>Agaricomycetes</taxon>
        <taxon>Agaricomycetidae</taxon>
        <taxon>Boletales</taxon>
        <taxon>Paxilineae</taxon>
        <taxon>Paxillaceae</taxon>
        <taxon>Paxillus</taxon>
    </lineage>
</organism>
<dbReference type="HOGENOM" id="CLU_2518702_0_0_1"/>
<proteinExistence type="predicted"/>
<dbReference type="PANTHER" id="PTHR33064">
    <property type="entry name" value="POL PROTEIN"/>
    <property type="match status" value="1"/>
</dbReference>
<feature type="non-terminal residue" evidence="1">
    <location>
        <position position="85"/>
    </location>
</feature>
<evidence type="ECO:0008006" key="3">
    <source>
        <dbReference type="Google" id="ProtNLM"/>
    </source>
</evidence>
<dbReference type="SUPFAM" id="SSF56672">
    <property type="entry name" value="DNA/RNA polymerases"/>
    <property type="match status" value="1"/>
</dbReference>
<sequence length="85" mass="9715">YVDDTGMAGDDFEEKLGQLHKFFIRVREKRLSLSPQKTRLFMTEAVFAGACVGRDGIKPDLTKLTAVTNWTTPQTLHNLMQFLRL</sequence>
<dbReference type="PANTHER" id="PTHR33064:SF37">
    <property type="entry name" value="RIBONUCLEASE H"/>
    <property type="match status" value="1"/>
</dbReference>